<evidence type="ECO:0000256" key="1">
    <source>
        <dbReference type="ARBA" id="ARBA00003041"/>
    </source>
</evidence>
<dbReference type="Pfam" id="PF02108">
    <property type="entry name" value="FliH"/>
    <property type="match status" value="1"/>
</dbReference>
<evidence type="ECO:0000313" key="11">
    <source>
        <dbReference type="Proteomes" id="UP000233293"/>
    </source>
</evidence>
<dbReference type="OrthoDB" id="7304298at2"/>
<evidence type="ECO:0000256" key="4">
    <source>
        <dbReference type="ARBA" id="ARBA00022448"/>
    </source>
</evidence>
<dbReference type="RefSeq" id="WP_101248921.1">
    <property type="nucleotide sequence ID" value="NZ_PIUM01000002.1"/>
</dbReference>
<sequence length="243" mass="26933">MAKLQKYLFDLDFDAPPPRPMEIVVEDEFADMTDEALEDVPPPPPTFSEEELALAREQATEAGRQAGLQEAESYNERLIAWAMEAIATQLQDMAAIQEAANEERMRDAVAVATAVIRKLLPETSREHDLEEITGVVRECLSHIEKDIRVTIRVNPEHMDNIREQAEQAAETTGFEGKLIFTADPRIAPGDCRVEWGDGGAERDQARLWEEIDSVIARAMGEPLPDPVAEENPGDADGEVAIAD</sequence>
<keyword evidence="11" id="KW-1185">Reference proteome</keyword>
<evidence type="ECO:0000256" key="7">
    <source>
        <dbReference type="ARBA" id="ARBA00023225"/>
    </source>
</evidence>
<comment type="function">
    <text evidence="1">Needed for flagellar regrowth and assembly.</text>
</comment>
<dbReference type="PANTHER" id="PTHR34982:SF1">
    <property type="entry name" value="FLAGELLAR ASSEMBLY PROTEIN FLIH"/>
    <property type="match status" value="1"/>
</dbReference>
<feature type="domain" description="Flagellar assembly protein FliH/Type III secretion system HrpE" evidence="9">
    <location>
        <begin position="83"/>
        <end position="197"/>
    </location>
</feature>
<evidence type="ECO:0000256" key="5">
    <source>
        <dbReference type="ARBA" id="ARBA00022795"/>
    </source>
</evidence>
<evidence type="ECO:0000256" key="8">
    <source>
        <dbReference type="SAM" id="MobiDB-lite"/>
    </source>
</evidence>
<dbReference type="InterPro" id="IPR018035">
    <property type="entry name" value="Flagellar_FliH/T3SS_HrpE"/>
</dbReference>
<evidence type="ECO:0000256" key="6">
    <source>
        <dbReference type="ARBA" id="ARBA00022927"/>
    </source>
</evidence>
<evidence type="ECO:0000256" key="3">
    <source>
        <dbReference type="ARBA" id="ARBA00016507"/>
    </source>
</evidence>
<proteinExistence type="inferred from homology"/>
<dbReference type="GO" id="GO:0044781">
    <property type="term" value="P:bacterial-type flagellum organization"/>
    <property type="evidence" value="ECO:0007669"/>
    <property type="project" value="UniProtKB-KW"/>
</dbReference>
<dbReference type="InterPro" id="IPR051472">
    <property type="entry name" value="T3SS_Stator/FliH"/>
</dbReference>
<dbReference type="PANTHER" id="PTHR34982">
    <property type="entry name" value="YOP PROTEINS TRANSLOCATION PROTEIN L"/>
    <property type="match status" value="1"/>
</dbReference>
<name>A0A2N3PZY7_9PROT</name>
<evidence type="ECO:0000313" key="10">
    <source>
        <dbReference type="EMBL" id="PKU25959.1"/>
    </source>
</evidence>
<dbReference type="AlphaFoldDB" id="A0A2N3PZY7"/>
<reference evidence="11" key="1">
    <citation type="submission" date="2017-12" db="EMBL/GenBank/DDBJ databases">
        <title>Draft genome sequence of Telmatospirillum siberiense 26-4b1T, an acidotolerant peatland alphaproteobacterium potentially involved in sulfur cycling.</title>
        <authorList>
            <person name="Hausmann B."/>
            <person name="Pjevac P."/>
            <person name="Schreck K."/>
            <person name="Herbold C.W."/>
            <person name="Daims H."/>
            <person name="Wagner M."/>
            <person name="Pester M."/>
            <person name="Loy A."/>
        </authorList>
    </citation>
    <scope>NUCLEOTIDE SEQUENCE [LARGE SCALE GENOMIC DNA]</scope>
    <source>
        <strain evidence="11">26-4b1</strain>
    </source>
</reference>
<keyword evidence="4" id="KW-0813">Transport</keyword>
<feature type="region of interest" description="Disordered" evidence="8">
    <location>
        <begin position="221"/>
        <end position="243"/>
    </location>
</feature>
<dbReference type="GO" id="GO:0015031">
    <property type="term" value="P:protein transport"/>
    <property type="evidence" value="ECO:0007669"/>
    <property type="project" value="UniProtKB-KW"/>
</dbReference>
<feature type="compositionally biased region" description="Acidic residues" evidence="8">
    <location>
        <begin position="227"/>
        <end position="237"/>
    </location>
</feature>
<keyword evidence="7" id="KW-1006">Bacterial flagellum protein export</keyword>
<dbReference type="Proteomes" id="UP000233293">
    <property type="component" value="Unassembled WGS sequence"/>
</dbReference>
<dbReference type="EMBL" id="PIUM01000002">
    <property type="protein sequence ID" value="PKU25959.1"/>
    <property type="molecule type" value="Genomic_DNA"/>
</dbReference>
<keyword evidence="10" id="KW-0282">Flagellum</keyword>
<evidence type="ECO:0000259" key="9">
    <source>
        <dbReference type="Pfam" id="PF02108"/>
    </source>
</evidence>
<comment type="similarity">
    <text evidence="2">Belongs to the FliH family.</text>
</comment>
<organism evidence="10 11">
    <name type="scientific">Telmatospirillum siberiense</name>
    <dbReference type="NCBI Taxonomy" id="382514"/>
    <lineage>
        <taxon>Bacteria</taxon>
        <taxon>Pseudomonadati</taxon>
        <taxon>Pseudomonadota</taxon>
        <taxon>Alphaproteobacteria</taxon>
        <taxon>Rhodospirillales</taxon>
        <taxon>Rhodospirillaceae</taxon>
        <taxon>Telmatospirillum</taxon>
    </lineage>
</organism>
<keyword evidence="10" id="KW-0969">Cilium</keyword>
<keyword evidence="10" id="KW-0966">Cell projection</keyword>
<evidence type="ECO:0000256" key="2">
    <source>
        <dbReference type="ARBA" id="ARBA00006602"/>
    </source>
</evidence>
<protein>
    <recommendedName>
        <fullName evidence="3">Flagellar assembly protein FliH</fullName>
    </recommendedName>
</protein>
<dbReference type="GO" id="GO:0005829">
    <property type="term" value="C:cytosol"/>
    <property type="evidence" value="ECO:0007669"/>
    <property type="project" value="TreeGrafter"/>
</dbReference>
<comment type="caution">
    <text evidence="10">The sequence shown here is derived from an EMBL/GenBank/DDBJ whole genome shotgun (WGS) entry which is preliminary data.</text>
</comment>
<keyword evidence="5" id="KW-1005">Bacterial flagellum biogenesis</keyword>
<gene>
    <name evidence="10" type="ORF">CWS72_02115</name>
</gene>
<accession>A0A2N3PZY7</accession>
<keyword evidence="6" id="KW-0653">Protein transport</keyword>